<accession>A0ABQ3DU96</accession>
<comment type="caution">
    <text evidence="1">The sequence shown here is derived from an EMBL/GenBank/DDBJ whole genome shotgun (WGS) entry which is preliminary data.</text>
</comment>
<sequence>MDTNKIDYKDLVDFHPSGFFWSVEEGKETGSVTIAVEHGEEEHVIGGIYGTCPKVTRLVCDFDMSGEHYGSLQKWGDYDRDASRALVLTCLGWLLRMKRNLDLKPGTVFCIEPDNSGPVTATDFREVSHA</sequence>
<protein>
    <submittedName>
        <fullName evidence="1">Uncharacterized protein</fullName>
    </submittedName>
</protein>
<keyword evidence="2" id="KW-1185">Reference proteome</keyword>
<evidence type="ECO:0000313" key="2">
    <source>
        <dbReference type="Proteomes" id="UP000646745"/>
    </source>
</evidence>
<organism evidence="1 2">
    <name type="scientific">Salinicola rhizosphaerae</name>
    <dbReference type="NCBI Taxonomy" id="1443141"/>
    <lineage>
        <taxon>Bacteria</taxon>
        <taxon>Pseudomonadati</taxon>
        <taxon>Pseudomonadota</taxon>
        <taxon>Gammaproteobacteria</taxon>
        <taxon>Oceanospirillales</taxon>
        <taxon>Halomonadaceae</taxon>
        <taxon>Salinicola</taxon>
    </lineage>
</organism>
<proteinExistence type="predicted"/>
<evidence type="ECO:0000313" key="1">
    <source>
        <dbReference type="EMBL" id="GHB13003.1"/>
    </source>
</evidence>
<gene>
    <name evidence="1" type="ORF">GCM10009038_08830</name>
</gene>
<reference evidence="2" key="1">
    <citation type="journal article" date="2019" name="Int. J. Syst. Evol. Microbiol.">
        <title>The Global Catalogue of Microorganisms (GCM) 10K type strain sequencing project: providing services to taxonomists for standard genome sequencing and annotation.</title>
        <authorList>
            <consortium name="The Broad Institute Genomics Platform"/>
            <consortium name="The Broad Institute Genome Sequencing Center for Infectious Disease"/>
            <person name="Wu L."/>
            <person name="Ma J."/>
        </authorList>
    </citation>
    <scope>NUCLEOTIDE SEQUENCE [LARGE SCALE GENOMIC DNA]</scope>
    <source>
        <strain evidence="2">KCTC 32998</strain>
    </source>
</reference>
<dbReference type="Proteomes" id="UP000646745">
    <property type="component" value="Unassembled WGS sequence"/>
</dbReference>
<dbReference type="EMBL" id="BMZI01000002">
    <property type="protein sequence ID" value="GHB13003.1"/>
    <property type="molecule type" value="Genomic_DNA"/>
</dbReference>
<name>A0ABQ3DU96_9GAMM</name>
<dbReference type="RefSeq" id="WP_189443437.1">
    <property type="nucleotide sequence ID" value="NZ_BMZI01000002.1"/>
</dbReference>